<evidence type="ECO:0000256" key="1">
    <source>
        <dbReference type="ARBA" id="ARBA00004442"/>
    </source>
</evidence>
<evidence type="ECO:0000313" key="5">
    <source>
        <dbReference type="EMBL" id="SEP61784.1"/>
    </source>
</evidence>
<sequence>MLRQIFFSFFLLLATSATLLAQPGSGIDDNNVTVVTNFEARLTDANRVRVNAETPPADTSRRRQQYNIVDRPLNIDYPAPVIRPRGVSREKTAPAKNGFIGIGAGLPGALYGDLSYDLSGVDNAELGVFARHHSFNNNSNVENQKSSDTEFGVEGTYLFDQGFAVSAGAGYESQSRYYYGYNFPEMGSDTMIPSFTDDQVRQRYNIFSVHGDIFNGTRTAANFDYKAGVALYLMDGNPAVRENGIDINIAATKWISDDQPLDFKLRTDFTTYKDTSTQNLNNIYFSPSYTTSIAGKYRLKIGVNLTSQDDDFDVFPDVSISAPIVEGLLSGFLGAEGSLQKNTLRSLSDYNPWVRTRLRVRNSEYTRFYGGVDGTISGVSYRAEASYKRVDNLAMYLLDRTQEIPQFSVIYDDGSIFTLKASGTAEFIKNLQINGSIAQRFYSLEDEEKPWHLPAFTLNAGGLYTLEKQKVSFGAQFFMENGLPYQDSDGVAQTLNALLDLSLNGEYDFSDNFSAWLRVNNLLNNKRERFVQYPTIGTNLLVGVSAKF</sequence>
<dbReference type="Proteomes" id="UP000199021">
    <property type="component" value="Unassembled WGS sequence"/>
</dbReference>
<dbReference type="RefSeq" id="WP_090164984.1">
    <property type="nucleotide sequence ID" value="NZ_FOFB01000001.1"/>
</dbReference>
<keyword evidence="4" id="KW-0732">Signal</keyword>
<dbReference type="OrthoDB" id="1264254at2"/>
<gene>
    <name evidence="5" type="ORF">SAMN05444359_101257</name>
</gene>
<evidence type="ECO:0008006" key="7">
    <source>
        <dbReference type="Google" id="ProtNLM"/>
    </source>
</evidence>
<dbReference type="InterPro" id="IPR036942">
    <property type="entry name" value="Beta-barrel_TonB_sf"/>
</dbReference>
<dbReference type="Gene3D" id="2.40.170.20">
    <property type="entry name" value="TonB-dependent receptor, beta-barrel domain"/>
    <property type="match status" value="1"/>
</dbReference>
<dbReference type="GO" id="GO:0009279">
    <property type="term" value="C:cell outer membrane"/>
    <property type="evidence" value="ECO:0007669"/>
    <property type="project" value="UniProtKB-SubCell"/>
</dbReference>
<evidence type="ECO:0000256" key="4">
    <source>
        <dbReference type="SAM" id="SignalP"/>
    </source>
</evidence>
<organism evidence="5 6">
    <name type="scientific">Neolewinella agarilytica</name>
    <dbReference type="NCBI Taxonomy" id="478744"/>
    <lineage>
        <taxon>Bacteria</taxon>
        <taxon>Pseudomonadati</taxon>
        <taxon>Bacteroidota</taxon>
        <taxon>Saprospiria</taxon>
        <taxon>Saprospirales</taxon>
        <taxon>Lewinellaceae</taxon>
        <taxon>Neolewinella</taxon>
    </lineage>
</organism>
<dbReference type="SUPFAM" id="SSF56935">
    <property type="entry name" value="Porins"/>
    <property type="match status" value="1"/>
</dbReference>
<protein>
    <recommendedName>
        <fullName evidence="7">TonB dependent receptor</fullName>
    </recommendedName>
</protein>
<dbReference type="STRING" id="478744.SAMN05444359_101257"/>
<keyword evidence="6" id="KW-1185">Reference proteome</keyword>
<keyword evidence="2" id="KW-0472">Membrane</keyword>
<dbReference type="EMBL" id="FOFB01000001">
    <property type="protein sequence ID" value="SEP61784.1"/>
    <property type="molecule type" value="Genomic_DNA"/>
</dbReference>
<feature type="chain" id="PRO_5011715081" description="TonB dependent receptor" evidence="4">
    <location>
        <begin position="22"/>
        <end position="548"/>
    </location>
</feature>
<dbReference type="InParanoid" id="A0A1H8ZBQ3"/>
<dbReference type="AlphaFoldDB" id="A0A1H8ZBQ3"/>
<evidence type="ECO:0000313" key="6">
    <source>
        <dbReference type="Proteomes" id="UP000199021"/>
    </source>
</evidence>
<feature type="signal peptide" evidence="4">
    <location>
        <begin position="1"/>
        <end position="21"/>
    </location>
</feature>
<evidence type="ECO:0000256" key="2">
    <source>
        <dbReference type="ARBA" id="ARBA00023136"/>
    </source>
</evidence>
<name>A0A1H8ZBQ3_9BACT</name>
<keyword evidence="3" id="KW-0998">Cell outer membrane</keyword>
<reference evidence="6" key="1">
    <citation type="submission" date="2016-10" db="EMBL/GenBank/DDBJ databases">
        <authorList>
            <person name="Varghese N."/>
            <person name="Submissions S."/>
        </authorList>
    </citation>
    <scope>NUCLEOTIDE SEQUENCE [LARGE SCALE GENOMIC DNA]</scope>
    <source>
        <strain evidence="6">DSM 24740</strain>
    </source>
</reference>
<proteinExistence type="predicted"/>
<comment type="subcellular location">
    <subcellularLocation>
        <location evidence="1">Cell outer membrane</location>
    </subcellularLocation>
</comment>
<evidence type="ECO:0000256" key="3">
    <source>
        <dbReference type="ARBA" id="ARBA00023237"/>
    </source>
</evidence>
<accession>A0A1H8ZBQ3</accession>